<feature type="compositionally biased region" description="Polar residues" evidence="1">
    <location>
        <begin position="18"/>
        <end position="27"/>
    </location>
</feature>
<accession>A0A8E3B677</accession>
<dbReference type="Proteomes" id="UP000245631">
    <property type="component" value="Unassembled WGS sequence"/>
</dbReference>
<comment type="caution">
    <text evidence="2">The sequence shown here is derived from an EMBL/GenBank/DDBJ whole genome shotgun (WGS) entry which is preliminary data.</text>
</comment>
<organism evidence="2 3">
    <name type="scientific">Rhizobium loti</name>
    <name type="common">Mesorhizobium loti</name>
    <dbReference type="NCBI Taxonomy" id="381"/>
    <lineage>
        <taxon>Bacteria</taxon>
        <taxon>Pseudomonadati</taxon>
        <taxon>Pseudomonadota</taxon>
        <taxon>Alphaproteobacteria</taxon>
        <taxon>Hyphomicrobiales</taxon>
        <taxon>Phyllobacteriaceae</taxon>
        <taxon>Mesorhizobium</taxon>
    </lineage>
</organism>
<evidence type="ECO:0000313" key="2">
    <source>
        <dbReference type="EMBL" id="PWJ92720.1"/>
    </source>
</evidence>
<evidence type="ECO:0000256" key="1">
    <source>
        <dbReference type="SAM" id="MobiDB-lite"/>
    </source>
</evidence>
<dbReference type="EMBL" id="QGGH01000002">
    <property type="protein sequence ID" value="PWJ92720.1"/>
    <property type="molecule type" value="Genomic_DNA"/>
</dbReference>
<evidence type="ECO:0000313" key="3">
    <source>
        <dbReference type="Proteomes" id="UP000245631"/>
    </source>
</evidence>
<dbReference type="AlphaFoldDB" id="A0A8E3B677"/>
<gene>
    <name evidence="2" type="ORF">C8D77_102495</name>
</gene>
<reference evidence="2 3" key="1">
    <citation type="submission" date="2018-05" db="EMBL/GenBank/DDBJ databases">
        <title>Genomic Encyclopedia of Type Strains, Phase IV (KMG-IV): sequencing the most valuable type-strain genomes for metagenomic binning, comparative biology and taxonomic classification.</title>
        <authorList>
            <person name="Goeker M."/>
        </authorList>
    </citation>
    <scope>NUCLEOTIDE SEQUENCE [LARGE SCALE GENOMIC DNA]</scope>
    <source>
        <strain evidence="2 3">DSM 2626</strain>
    </source>
</reference>
<proteinExistence type="predicted"/>
<protein>
    <submittedName>
        <fullName evidence="2">Uncharacterized protein</fullName>
    </submittedName>
</protein>
<sequence>MCPVKNSIRKPSSDRNSESANSVQRRSTTGGLANIEAMSRVASDEAYVLAICDEVFGEISEKQKRFEFLRGDPGKNGARRKLPIDAYYSGLSIAIEYREQQHAKAVAHFDKPNRLTISGVHRGEQRRLYDLRRRDVLPANGIRLIEIDCTDLAHNNRHRLVRDRVRDRQVIEGMLGPLRIAGNYHAASF</sequence>
<feature type="region of interest" description="Disordered" evidence="1">
    <location>
        <begin position="1"/>
        <end position="27"/>
    </location>
</feature>
<name>A0A8E3B677_RHILI</name>